<accession>A0A517PXI3</accession>
<reference evidence="3 4" key="1">
    <citation type="submission" date="2019-02" db="EMBL/GenBank/DDBJ databases">
        <title>Deep-cultivation of Planctomycetes and their phenomic and genomic characterization uncovers novel biology.</title>
        <authorList>
            <person name="Wiegand S."/>
            <person name="Jogler M."/>
            <person name="Boedeker C."/>
            <person name="Pinto D."/>
            <person name="Vollmers J."/>
            <person name="Rivas-Marin E."/>
            <person name="Kohn T."/>
            <person name="Peeters S.H."/>
            <person name="Heuer A."/>
            <person name="Rast P."/>
            <person name="Oberbeckmann S."/>
            <person name="Bunk B."/>
            <person name="Jeske O."/>
            <person name="Meyerdierks A."/>
            <person name="Storesund J.E."/>
            <person name="Kallscheuer N."/>
            <person name="Luecker S."/>
            <person name="Lage O.M."/>
            <person name="Pohl T."/>
            <person name="Merkel B.J."/>
            <person name="Hornburger P."/>
            <person name="Mueller R.-W."/>
            <person name="Bruemmer F."/>
            <person name="Labrenz M."/>
            <person name="Spormann A.M."/>
            <person name="Op den Camp H."/>
            <person name="Overmann J."/>
            <person name="Amann R."/>
            <person name="Jetten M.S.M."/>
            <person name="Mascher T."/>
            <person name="Medema M.H."/>
            <person name="Devos D.P."/>
            <person name="Kaster A.-K."/>
            <person name="Ovreas L."/>
            <person name="Rohde M."/>
            <person name="Galperin M.Y."/>
            <person name="Jogler C."/>
        </authorList>
    </citation>
    <scope>NUCLEOTIDE SEQUENCE [LARGE SCALE GENOMIC DNA]</scope>
    <source>
        <strain evidence="3 4">HG66A1</strain>
    </source>
</reference>
<dbReference type="Proteomes" id="UP000320421">
    <property type="component" value="Chromosome"/>
</dbReference>
<dbReference type="AlphaFoldDB" id="A0A517PXI3"/>
<evidence type="ECO:0000256" key="1">
    <source>
        <dbReference type="SAM" id="MobiDB-lite"/>
    </source>
</evidence>
<dbReference type="SUPFAM" id="SSF53335">
    <property type="entry name" value="S-adenosyl-L-methionine-dependent methyltransferases"/>
    <property type="match status" value="1"/>
</dbReference>
<sequence length="274" mass="30326">MNDQSPSDNLNRLPTGEQPTDHATRDRELFDRIAGEYCRKDLLPASRAARRHRLLQTLQAAPFSQNAAVLEVGCGAGFAAQYLQGHIGDYCGVDYSTNLIEYAREFNAGPGIQFVAQNIQEFQPGRSFDLIFAIGLLHHLDNLDATLAALVQLLKPGGWLVANEPQPANPVISFARMIRKRIDANYSSDQRELSSAELQAACSRAGLTDIRLRPQGLFSTPFAEVPLSPQWLTTPCAKLACWTDGCLEHLPAWLLNRLTWNLIIAGQKPESFID</sequence>
<proteinExistence type="predicted"/>
<dbReference type="GO" id="GO:0030798">
    <property type="term" value="F:trans-aconitate 2-methyltransferase activity"/>
    <property type="evidence" value="ECO:0007669"/>
    <property type="project" value="UniProtKB-EC"/>
</dbReference>
<evidence type="ECO:0000313" key="4">
    <source>
        <dbReference type="Proteomes" id="UP000320421"/>
    </source>
</evidence>
<dbReference type="CDD" id="cd02440">
    <property type="entry name" value="AdoMet_MTases"/>
    <property type="match status" value="1"/>
</dbReference>
<dbReference type="RefSeq" id="WP_145192361.1">
    <property type="nucleotide sequence ID" value="NZ_CP036266.1"/>
</dbReference>
<dbReference type="Gene3D" id="3.40.50.150">
    <property type="entry name" value="Vaccinia Virus protein VP39"/>
    <property type="match status" value="1"/>
</dbReference>
<feature type="compositionally biased region" description="Polar residues" evidence="1">
    <location>
        <begin position="1"/>
        <end position="12"/>
    </location>
</feature>
<dbReference type="EC" id="2.1.1.144" evidence="3"/>
<evidence type="ECO:0000259" key="2">
    <source>
        <dbReference type="Pfam" id="PF08241"/>
    </source>
</evidence>
<dbReference type="Pfam" id="PF08241">
    <property type="entry name" value="Methyltransf_11"/>
    <property type="match status" value="1"/>
</dbReference>
<organism evidence="3 4">
    <name type="scientific">Gimesia chilikensis</name>
    <dbReference type="NCBI Taxonomy" id="2605989"/>
    <lineage>
        <taxon>Bacteria</taxon>
        <taxon>Pseudomonadati</taxon>
        <taxon>Planctomycetota</taxon>
        <taxon>Planctomycetia</taxon>
        <taxon>Planctomycetales</taxon>
        <taxon>Planctomycetaceae</taxon>
        <taxon>Gimesia</taxon>
    </lineage>
</organism>
<evidence type="ECO:0000313" key="3">
    <source>
        <dbReference type="EMBL" id="QDT24044.1"/>
    </source>
</evidence>
<gene>
    <name evidence="3" type="primary">tam_3</name>
    <name evidence="3" type="ORF">HG66A1_58700</name>
</gene>
<dbReference type="EMBL" id="CP036266">
    <property type="protein sequence ID" value="QDT24044.1"/>
    <property type="molecule type" value="Genomic_DNA"/>
</dbReference>
<dbReference type="OrthoDB" id="9808140at2"/>
<feature type="region of interest" description="Disordered" evidence="1">
    <location>
        <begin position="1"/>
        <end position="25"/>
    </location>
</feature>
<dbReference type="GO" id="GO:0032259">
    <property type="term" value="P:methylation"/>
    <property type="evidence" value="ECO:0007669"/>
    <property type="project" value="UniProtKB-KW"/>
</dbReference>
<keyword evidence="3" id="KW-0808">Transferase</keyword>
<feature type="domain" description="Methyltransferase type 11" evidence="2">
    <location>
        <begin position="70"/>
        <end position="161"/>
    </location>
</feature>
<keyword evidence="3" id="KW-0489">Methyltransferase</keyword>
<keyword evidence="4" id="KW-1185">Reference proteome</keyword>
<name>A0A517PXI3_9PLAN</name>
<dbReference type="InterPro" id="IPR029063">
    <property type="entry name" value="SAM-dependent_MTases_sf"/>
</dbReference>
<dbReference type="InterPro" id="IPR013216">
    <property type="entry name" value="Methyltransf_11"/>
</dbReference>
<dbReference type="PANTHER" id="PTHR43861:SF1">
    <property type="entry name" value="TRANS-ACONITATE 2-METHYLTRANSFERASE"/>
    <property type="match status" value="1"/>
</dbReference>
<protein>
    <submittedName>
        <fullName evidence="3">Trans-aconitate 2-methyltransferase</fullName>
        <ecNumber evidence="3">2.1.1.144</ecNumber>
    </submittedName>
</protein>
<dbReference type="PANTHER" id="PTHR43861">
    <property type="entry name" value="TRANS-ACONITATE 2-METHYLTRANSFERASE-RELATED"/>
    <property type="match status" value="1"/>
</dbReference>